<evidence type="ECO:0000313" key="5">
    <source>
        <dbReference type="Proteomes" id="UP000232323"/>
    </source>
</evidence>
<feature type="compositionally biased region" description="Low complexity" evidence="2">
    <location>
        <begin position="549"/>
        <end position="564"/>
    </location>
</feature>
<organism evidence="4 5">
    <name type="scientific">Chlamydomonas eustigma</name>
    <dbReference type="NCBI Taxonomy" id="1157962"/>
    <lineage>
        <taxon>Eukaryota</taxon>
        <taxon>Viridiplantae</taxon>
        <taxon>Chlorophyta</taxon>
        <taxon>core chlorophytes</taxon>
        <taxon>Chlorophyceae</taxon>
        <taxon>CS clade</taxon>
        <taxon>Chlamydomonadales</taxon>
        <taxon>Chlamydomonadaceae</taxon>
        <taxon>Chlamydomonas</taxon>
    </lineage>
</organism>
<dbReference type="EMBL" id="BEGY01000039">
    <property type="protein sequence ID" value="GAX79164.1"/>
    <property type="molecule type" value="Genomic_DNA"/>
</dbReference>
<gene>
    <name evidence="4" type="ORF">CEUSTIGMA_g6604.t1</name>
</gene>
<feature type="compositionally biased region" description="Basic and acidic residues" evidence="2">
    <location>
        <begin position="352"/>
        <end position="362"/>
    </location>
</feature>
<dbReference type="AlphaFoldDB" id="A0A250X7V7"/>
<accession>A0A250X7V7</accession>
<dbReference type="Pfam" id="PF00686">
    <property type="entry name" value="CBM_20"/>
    <property type="match status" value="1"/>
</dbReference>
<proteinExistence type="predicted"/>
<evidence type="ECO:0000313" key="4">
    <source>
        <dbReference type="EMBL" id="GAX79164.1"/>
    </source>
</evidence>
<dbReference type="OrthoDB" id="546181at2759"/>
<reference evidence="4 5" key="1">
    <citation type="submission" date="2017-08" db="EMBL/GenBank/DDBJ databases">
        <title>Acidophilic green algal genome provides insights into adaptation to an acidic environment.</title>
        <authorList>
            <person name="Hirooka S."/>
            <person name="Hirose Y."/>
            <person name="Kanesaki Y."/>
            <person name="Higuchi S."/>
            <person name="Fujiwara T."/>
            <person name="Onuma R."/>
            <person name="Era A."/>
            <person name="Ohbayashi R."/>
            <person name="Uzuka A."/>
            <person name="Nozaki H."/>
            <person name="Yoshikawa H."/>
            <person name="Miyagishima S.Y."/>
        </authorList>
    </citation>
    <scope>NUCLEOTIDE SEQUENCE [LARGE SCALE GENOMIC DNA]</scope>
    <source>
        <strain evidence="4 5">NIES-2499</strain>
    </source>
</reference>
<feature type="region of interest" description="Disordered" evidence="2">
    <location>
        <begin position="345"/>
        <end position="373"/>
    </location>
</feature>
<dbReference type="InterPro" id="IPR013784">
    <property type="entry name" value="Carb-bd-like_fold"/>
</dbReference>
<dbReference type="InterPro" id="IPR013783">
    <property type="entry name" value="Ig-like_fold"/>
</dbReference>
<dbReference type="CDD" id="cd05467">
    <property type="entry name" value="CBM20"/>
    <property type="match status" value="1"/>
</dbReference>
<feature type="compositionally biased region" description="Polar residues" evidence="2">
    <location>
        <begin position="538"/>
        <end position="548"/>
    </location>
</feature>
<feature type="region of interest" description="Disordered" evidence="2">
    <location>
        <begin position="500"/>
        <end position="589"/>
    </location>
</feature>
<dbReference type="Proteomes" id="UP000232323">
    <property type="component" value="Unassembled WGS sequence"/>
</dbReference>
<feature type="region of interest" description="Disordered" evidence="2">
    <location>
        <begin position="445"/>
        <end position="473"/>
    </location>
</feature>
<feature type="compositionally biased region" description="Low complexity" evidence="2">
    <location>
        <begin position="459"/>
        <end position="473"/>
    </location>
</feature>
<protein>
    <recommendedName>
        <fullName evidence="3">CBM20 domain-containing protein</fullName>
    </recommendedName>
</protein>
<keyword evidence="1" id="KW-0175">Coiled coil</keyword>
<sequence length="786" mass="84951">MKLVNVKPKVTRPIRPWNCFTVTRKAACNSISASQTGKSCLSKCGKLLGSPQLRNIKCHHSALTLRSEGGSALATSHRIRYIFVVPEYVTSFGQVLKVVGSCNELGSWDASKAPYMSWSPGHRWYLDVSLPRTTFEFKVVMLQDDFVRWEQGVNRVVQTDSDEDGRGDPVEIIVRVDCYFDQTESTQLALLLPADKVKEAFEIARATFEMLEMRRKKLQEELESDSTRQVELGAMREALAGQYSSINQLTQLLQVSTETISGIKEAEEYVPLTVARVPAVPRSTSAASSSTNGSLKSISTLSKAAVGSLLPPGTVISDLLLVQDIQDDESLAAISALGYYDGEESTAQQTKTGDKVNSHEATSEDQDGAMPTNNMPMPQLPDVQMEASETSVEDQLILVSDYLQGSKDYDDSMLMSASDRTPEENQLQRKVEAAQVLDSVTTRMRDFFDRNPSPSAEDGGLLSSEEEMGPSGPSEIMRAQVQELTSLMAEAEVAWDLAQQLAGDEEESSSRSDDNSKEYTKDQGGSPVDQDAAPQIQPPESVTNILSFTPSSTSTLEQSTLESTAPTHDASALAPPFNSPTLETPPVITSGITESDFERAKAAAAKVLALRAAAAAASQAQQLLTEAAAALAASQSQHVVTSTPSTTNQTIPDPMTSTNLLESQVTIVEPVAVAAANAAVQAHQLLTEAAQLSTMPMPLDLPVQTFWTSASDADIEEIKHFPPEISTALEEDMIDSKSEKSESPLLLSVLIMSVVSVVLLLLYPRLPDVLPFQTDMPAATSFLSSP</sequence>
<dbReference type="Gene3D" id="2.60.40.10">
    <property type="entry name" value="Immunoglobulins"/>
    <property type="match status" value="1"/>
</dbReference>
<dbReference type="SUPFAM" id="SSF49452">
    <property type="entry name" value="Starch-binding domain-like"/>
    <property type="match status" value="1"/>
</dbReference>
<dbReference type="GO" id="GO:0016020">
    <property type="term" value="C:membrane"/>
    <property type="evidence" value="ECO:0007669"/>
    <property type="project" value="TreeGrafter"/>
</dbReference>
<dbReference type="PANTHER" id="PTHR15048:SF0">
    <property type="entry name" value="STARCH-BINDING DOMAIN-CONTAINING PROTEIN 1"/>
    <property type="match status" value="1"/>
</dbReference>
<dbReference type="PROSITE" id="PS51166">
    <property type="entry name" value="CBM20"/>
    <property type="match status" value="1"/>
</dbReference>
<dbReference type="STRING" id="1157962.A0A250X7V7"/>
<dbReference type="SMART" id="SM01065">
    <property type="entry name" value="CBM_2"/>
    <property type="match status" value="1"/>
</dbReference>
<comment type="caution">
    <text evidence="4">The sequence shown here is derived from an EMBL/GenBank/DDBJ whole genome shotgun (WGS) entry which is preliminary data.</text>
</comment>
<dbReference type="GO" id="GO:2001070">
    <property type="term" value="F:starch binding"/>
    <property type="evidence" value="ECO:0007669"/>
    <property type="project" value="InterPro"/>
</dbReference>
<evidence type="ECO:0000256" key="1">
    <source>
        <dbReference type="SAM" id="Coils"/>
    </source>
</evidence>
<evidence type="ECO:0000256" key="2">
    <source>
        <dbReference type="SAM" id="MobiDB-lite"/>
    </source>
</evidence>
<name>A0A250X7V7_9CHLO</name>
<dbReference type="InterPro" id="IPR002044">
    <property type="entry name" value="CBM20"/>
</dbReference>
<feature type="compositionally biased region" description="Basic and acidic residues" evidence="2">
    <location>
        <begin position="508"/>
        <end position="521"/>
    </location>
</feature>
<feature type="coiled-coil region" evidence="1">
    <location>
        <begin position="201"/>
        <end position="228"/>
    </location>
</feature>
<feature type="domain" description="CBM20" evidence="3">
    <location>
        <begin position="73"/>
        <end position="176"/>
    </location>
</feature>
<dbReference type="PANTHER" id="PTHR15048">
    <property type="entry name" value="STARCH-BINDING DOMAIN-CONTAINING PROTEIN 1"/>
    <property type="match status" value="1"/>
</dbReference>
<evidence type="ECO:0000259" key="3">
    <source>
        <dbReference type="PROSITE" id="PS51166"/>
    </source>
</evidence>
<keyword evidence="5" id="KW-1185">Reference proteome</keyword>